<feature type="domain" description="Putative plant transposon protein" evidence="1">
    <location>
        <begin position="48"/>
        <end position="205"/>
    </location>
</feature>
<sequence length="224" mass="26196">MAGINEENLPFVRFSDVLNRERHHYNRNTGFCYERGFVLLKLEEKAPTFYARLMEFGWTPLTKAPTDALDIPLNDTFINEALEFTEVSNAEYEAKLREIDLGWLRDTLIEPAHWGQVYWVTVEGITSSDWSADIKRWLHLVTRRIRLSGNRVDVTFPRALVVVCAIQGIELNVGVQNISEWKMFYRGNKKAFFLPKLITALCRRECHSSTLMRYYPWIPLSTLF</sequence>
<keyword evidence="3" id="KW-1185">Reference proteome</keyword>
<evidence type="ECO:0000259" key="1">
    <source>
        <dbReference type="Pfam" id="PF20167"/>
    </source>
</evidence>
<dbReference type="Gramene" id="PGSC0003DMT400096850">
    <property type="protein sequence ID" value="PGSC0003DMT400096850"/>
    <property type="gene ID" value="PGSC0003DMG400046421"/>
</dbReference>
<proteinExistence type="predicted"/>
<dbReference type="EnsemblPlants" id="PGSC0003DMT400096850">
    <property type="protein sequence ID" value="PGSC0003DMT400096850"/>
    <property type="gene ID" value="PGSC0003DMG400046421"/>
</dbReference>
<dbReference type="HOGENOM" id="CLU_1236858_0_0_1"/>
<reference evidence="3" key="1">
    <citation type="journal article" date="2011" name="Nature">
        <title>Genome sequence and analysis of the tuber crop potato.</title>
        <authorList>
            <consortium name="The Potato Genome Sequencing Consortium"/>
        </authorList>
    </citation>
    <scope>NUCLEOTIDE SEQUENCE [LARGE SCALE GENOMIC DNA]</scope>
    <source>
        <strain evidence="3">cv. DM1-3 516 R44</strain>
    </source>
</reference>
<dbReference type="InParanoid" id="M1DZD2"/>
<dbReference type="AlphaFoldDB" id="M1DZD2"/>
<protein>
    <recommendedName>
        <fullName evidence="1">Putative plant transposon protein domain-containing protein</fullName>
    </recommendedName>
</protein>
<dbReference type="Proteomes" id="UP000011115">
    <property type="component" value="Unassembled WGS sequence"/>
</dbReference>
<organism evidence="2 3">
    <name type="scientific">Solanum tuberosum</name>
    <name type="common">Potato</name>
    <dbReference type="NCBI Taxonomy" id="4113"/>
    <lineage>
        <taxon>Eukaryota</taxon>
        <taxon>Viridiplantae</taxon>
        <taxon>Streptophyta</taxon>
        <taxon>Embryophyta</taxon>
        <taxon>Tracheophyta</taxon>
        <taxon>Spermatophyta</taxon>
        <taxon>Magnoliopsida</taxon>
        <taxon>eudicotyledons</taxon>
        <taxon>Gunneridae</taxon>
        <taxon>Pentapetalae</taxon>
        <taxon>asterids</taxon>
        <taxon>lamiids</taxon>
        <taxon>Solanales</taxon>
        <taxon>Solanaceae</taxon>
        <taxon>Solanoideae</taxon>
        <taxon>Solaneae</taxon>
        <taxon>Solanum</taxon>
    </lineage>
</organism>
<name>M1DZD2_SOLTU</name>
<accession>M1DZD2</accession>
<dbReference type="Pfam" id="PF20167">
    <property type="entry name" value="Transposase_32"/>
    <property type="match status" value="1"/>
</dbReference>
<evidence type="ECO:0000313" key="3">
    <source>
        <dbReference type="Proteomes" id="UP000011115"/>
    </source>
</evidence>
<dbReference type="InterPro" id="IPR046796">
    <property type="entry name" value="Transposase_32_dom"/>
</dbReference>
<dbReference type="PaxDb" id="4113-PGSC0003DMT400096850"/>
<reference evidence="2" key="2">
    <citation type="submission" date="2015-06" db="UniProtKB">
        <authorList>
            <consortium name="EnsemblPlants"/>
        </authorList>
    </citation>
    <scope>IDENTIFICATION</scope>
    <source>
        <strain evidence="2">DM1-3 516 R44</strain>
    </source>
</reference>
<evidence type="ECO:0000313" key="2">
    <source>
        <dbReference type="EnsemblPlants" id="PGSC0003DMT400096850"/>
    </source>
</evidence>